<dbReference type="GO" id="GO:0003724">
    <property type="term" value="F:RNA helicase activity"/>
    <property type="evidence" value="ECO:0007669"/>
    <property type="project" value="TreeGrafter"/>
</dbReference>
<dbReference type="GO" id="GO:0033592">
    <property type="term" value="F:RNA strand annealing activity"/>
    <property type="evidence" value="ECO:0007669"/>
    <property type="project" value="TreeGrafter"/>
</dbReference>
<evidence type="ECO:0000256" key="2">
    <source>
        <dbReference type="ARBA" id="ARBA00022801"/>
    </source>
</evidence>
<dbReference type="GO" id="GO:0005524">
    <property type="term" value="F:ATP binding"/>
    <property type="evidence" value="ECO:0007669"/>
    <property type="project" value="UniProtKB-KW"/>
</dbReference>
<gene>
    <name evidence="7" type="ORF">SAMN05216243_0999</name>
</gene>
<dbReference type="SUPFAM" id="SSF52540">
    <property type="entry name" value="P-loop containing nucleoside triphosphate hydrolases"/>
    <property type="match status" value="1"/>
</dbReference>
<dbReference type="OrthoDB" id="9805696at2"/>
<keyword evidence="2" id="KW-0378">Hydrolase</keyword>
<dbReference type="SMART" id="SM00490">
    <property type="entry name" value="HELICc"/>
    <property type="match status" value="1"/>
</dbReference>
<keyword evidence="1" id="KW-0547">Nucleotide-binding</keyword>
<keyword evidence="4" id="KW-0067">ATP-binding</keyword>
<dbReference type="CDD" id="cd00268">
    <property type="entry name" value="DEADc"/>
    <property type="match status" value="1"/>
</dbReference>
<keyword evidence="8" id="KW-1185">Reference proteome</keyword>
<feature type="domain" description="Helicase ATP-binding" evidence="5">
    <location>
        <begin position="36"/>
        <end position="206"/>
    </location>
</feature>
<dbReference type="InterPro" id="IPR050547">
    <property type="entry name" value="DEAD_box_RNA_helicases"/>
</dbReference>
<dbReference type="SMART" id="SM00487">
    <property type="entry name" value="DEXDc"/>
    <property type="match status" value="1"/>
</dbReference>
<feature type="domain" description="Helicase C-terminal" evidence="6">
    <location>
        <begin position="233"/>
        <end position="381"/>
    </location>
</feature>
<dbReference type="InterPro" id="IPR027417">
    <property type="entry name" value="P-loop_NTPase"/>
</dbReference>
<dbReference type="PROSITE" id="PS51194">
    <property type="entry name" value="HELICASE_CTER"/>
    <property type="match status" value="1"/>
</dbReference>
<dbReference type="Pfam" id="PF00270">
    <property type="entry name" value="DEAD"/>
    <property type="match status" value="1"/>
</dbReference>
<dbReference type="Proteomes" id="UP000198694">
    <property type="component" value="Unassembled WGS sequence"/>
</dbReference>
<dbReference type="PANTHER" id="PTHR47963:SF7">
    <property type="entry name" value="ATP-DEPENDENT RNA HELICASE YFML-RELATED"/>
    <property type="match status" value="1"/>
</dbReference>
<dbReference type="InterPro" id="IPR014001">
    <property type="entry name" value="Helicase_ATP-bd"/>
</dbReference>
<evidence type="ECO:0000256" key="1">
    <source>
        <dbReference type="ARBA" id="ARBA00022741"/>
    </source>
</evidence>
<keyword evidence="3 7" id="KW-0347">Helicase</keyword>
<evidence type="ECO:0000259" key="5">
    <source>
        <dbReference type="PROSITE" id="PS51192"/>
    </source>
</evidence>
<dbReference type="PROSITE" id="PS51192">
    <property type="entry name" value="HELICASE_ATP_BIND_1"/>
    <property type="match status" value="1"/>
</dbReference>
<dbReference type="EMBL" id="FNFL01000001">
    <property type="protein sequence ID" value="SDJ81795.1"/>
    <property type="molecule type" value="Genomic_DNA"/>
</dbReference>
<evidence type="ECO:0000313" key="7">
    <source>
        <dbReference type="EMBL" id="SDJ81795.1"/>
    </source>
</evidence>
<dbReference type="Gene3D" id="3.40.50.300">
    <property type="entry name" value="P-loop containing nucleotide triphosphate hydrolases"/>
    <property type="match status" value="2"/>
</dbReference>
<dbReference type="InterPro" id="IPR001650">
    <property type="entry name" value="Helicase_C-like"/>
</dbReference>
<evidence type="ECO:0000259" key="6">
    <source>
        <dbReference type="PROSITE" id="PS51194"/>
    </source>
</evidence>
<sequence length="381" mass="42006">MAQGVKALFTETKPFMEAAWDKSEFSEPTAIQLKAVPKILEGKDVIAESPTGSGKTLAYILPLLQKIDPDKKHVQAVILASSHELVMQIHQEIQSWAAGSGIGSASLIGGANIKRQLEKLKKRPQIVAGTPGRIQELINKKKLKMHEVKTLVLDEADQLLVPEHQKTVEAIIKSTLTERQLLVFSATISETVEQSAKQLMDNPEVIRIGKEEIETPPVDHMYLVAEPREKLEVLRKLIRGTDEMKALAFGNDIGNLTVLAEKLEYKGISAGVLHGDSKKQERAKTINGFRAGTIELVLATDVAARGLDIKDITHIINIDLPATVDQYIHRAGRIGRLGTAGGSVISIITAHEEKQLRKYSKELNIELIKKTIFRGRLQNAD</sequence>
<dbReference type="AlphaFoldDB" id="A0A1G8WW08"/>
<reference evidence="7 8" key="1">
    <citation type="submission" date="2016-10" db="EMBL/GenBank/DDBJ databases">
        <authorList>
            <person name="de Groot N.N."/>
        </authorList>
    </citation>
    <scope>NUCLEOTIDE SEQUENCE [LARGE SCALE GENOMIC DNA]</scope>
    <source>
        <strain evidence="7 8">CGMCC 1.6502</strain>
    </source>
</reference>
<dbReference type="InterPro" id="IPR011545">
    <property type="entry name" value="DEAD/DEAH_box_helicase_dom"/>
</dbReference>
<protein>
    <submittedName>
        <fullName evidence="7">Superfamily II DNA and RNA helicase</fullName>
    </submittedName>
</protein>
<organism evidence="7 8">
    <name type="scientific">Sediminibacillus albus</name>
    <dbReference type="NCBI Taxonomy" id="407036"/>
    <lineage>
        <taxon>Bacteria</taxon>
        <taxon>Bacillati</taxon>
        <taxon>Bacillota</taxon>
        <taxon>Bacilli</taxon>
        <taxon>Bacillales</taxon>
        <taxon>Bacillaceae</taxon>
        <taxon>Sediminibacillus</taxon>
    </lineage>
</organism>
<dbReference type="Pfam" id="PF00271">
    <property type="entry name" value="Helicase_C"/>
    <property type="match status" value="1"/>
</dbReference>
<name>A0A1G8WW08_9BACI</name>
<evidence type="ECO:0000256" key="3">
    <source>
        <dbReference type="ARBA" id="ARBA00022806"/>
    </source>
</evidence>
<dbReference type="CDD" id="cd18787">
    <property type="entry name" value="SF2_C_DEAD"/>
    <property type="match status" value="1"/>
</dbReference>
<evidence type="ECO:0000256" key="4">
    <source>
        <dbReference type="ARBA" id="ARBA00022840"/>
    </source>
</evidence>
<dbReference type="STRING" id="407036.SAMN05216243_0999"/>
<dbReference type="GO" id="GO:0005829">
    <property type="term" value="C:cytosol"/>
    <property type="evidence" value="ECO:0007669"/>
    <property type="project" value="TreeGrafter"/>
</dbReference>
<dbReference type="GO" id="GO:0016787">
    <property type="term" value="F:hydrolase activity"/>
    <property type="evidence" value="ECO:0007669"/>
    <property type="project" value="UniProtKB-KW"/>
</dbReference>
<dbReference type="GO" id="GO:0009409">
    <property type="term" value="P:response to cold"/>
    <property type="evidence" value="ECO:0007669"/>
    <property type="project" value="TreeGrafter"/>
</dbReference>
<dbReference type="GO" id="GO:0005840">
    <property type="term" value="C:ribosome"/>
    <property type="evidence" value="ECO:0007669"/>
    <property type="project" value="TreeGrafter"/>
</dbReference>
<proteinExistence type="predicted"/>
<dbReference type="PANTHER" id="PTHR47963">
    <property type="entry name" value="DEAD-BOX ATP-DEPENDENT RNA HELICASE 47, MITOCHONDRIAL"/>
    <property type="match status" value="1"/>
</dbReference>
<dbReference type="RefSeq" id="WP_093211597.1">
    <property type="nucleotide sequence ID" value="NZ_FNFL01000001.1"/>
</dbReference>
<evidence type="ECO:0000313" key="8">
    <source>
        <dbReference type="Proteomes" id="UP000198694"/>
    </source>
</evidence>
<dbReference type="InterPro" id="IPR044742">
    <property type="entry name" value="DEAD/DEAH_RhlB"/>
</dbReference>
<accession>A0A1G8WW08</accession>